<dbReference type="NCBIfam" id="TIGR00558">
    <property type="entry name" value="pdxH"/>
    <property type="match status" value="1"/>
</dbReference>
<evidence type="ECO:0000256" key="6">
    <source>
        <dbReference type="ARBA" id="ARBA00011738"/>
    </source>
</evidence>
<dbReference type="InParanoid" id="A0A6J2YEC0"/>
<dbReference type="GO" id="GO:0010181">
    <property type="term" value="F:FMN binding"/>
    <property type="evidence" value="ECO:0007669"/>
    <property type="project" value="InterPro"/>
</dbReference>
<keyword evidence="11" id="KW-0664">Pyridoxine biosynthesis</keyword>
<evidence type="ECO:0000256" key="10">
    <source>
        <dbReference type="ARBA" id="ARBA00023002"/>
    </source>
</evidence>
<evidence type="ECO:0000256" key="4">
    <source>
        <dbReference type="ARBA" id="ARBA00005037"/>
    </source>
</evidence>
<evidence type="ECO:0000256" key="1">
    <source>
        <dbReference type="ARBA" id="ARBA00001917"/>
    </source>
</evidence>
<evidence type="ECO:0000256" key="11">
    <source>
        <dbReference type="ARBA" id="ARBA00023096"/>
    </source>
</evidence>
<dbReference type="InterPro" id="IPR011576">
    <property type="entry name" value="Pyridox_Oxase_N"/>
</dbReference>
<comment type="subunit">
    <text evidence="6">Homodimer.</text>
</comment>
<feature type="domain" description="Pyridoxamine 5'-phosphate oxidase N-terminal" evidence="12">
    <location>
        <begin position="46"/>
        <end position="153"/>
    </location>
</feature>
<dbReference type="InterPro" id="IPR019740">
    <property type="entry name" value="Pyridox_Oxase_CS"/>
</dbReference>
<sequence>MDIGGMRTEYNDRKNVFLEADIEVKEPFHLFSKWFQIIKDDPKTVEPNAVCLSTSTKDGTPSARFVLIKGFSKKGFVFYTHYTSRKGQELEENPKAAMTFYWDRYSRSVRIEGDIEKLPFKDADEYFFSRPYNSQIGSLSSNQSRPVESRDVLLNIEEDLRQKYGPGEVPRPPLWGGYLLKPRLFEFWQGQTNRIHDRIRFRMPEDGEPDGVLTKQGEEGWIFERLCP</sequence>
<evidence type="ECO:0000313" key="15">
    <source>
        <dbReference type="RefSeq" id="XP_030761711.1"/>
    </source>
</evidence>
<comment type="pathway">
    <text evidence="3">Cofactor metabolism; pyridoxal 5'-phosphate salvage; pyridoxal 5'-phosphate from pyridoxamine 5'-phosphate: step 1/1.</text>
</comment>
<evidence type="ECO:0000256" key="8">
    <source>
        <dbReference type="ARBA" id="ARBA00022630"/>
    </source>
</evidence>
<reference evidence="15" key="1">
    <citation type="submission" date="2025-08" db="UniProtKB">
        <authorList>
            <consortium name="RefSeq"/>
        </authorList>
    </citation>
    <scope>IDENTIFICATION</scope>
    <source>
        <tissue evidence="15">Gonads</tissue>
    </source>
</reference>
<dbReference type="SUPFAM" id="SSF50475">
    <property type="entry name" value="FMN-binding split barrel"/>
    <property type="match status" value="1"/>
</dbReference>
<dbReference type="HAMAP" id="MF_01629">
    <property type="entry name" value="PdxH"/>
    <property type="match status" value="1"/>
</dbReference>
<evidence type="ECO:0000256" key="3">
    <source>
        <dbReference type="ARBA" id="ARBA00004738"/>
    </source>
</evidence>
<keyword evidence="9" id="KW-0288">FMN</keyword>
<dbReference type="FunCoup" id="A0A6J2YEC0">
    <property type="interactions" value="1011"/>
</dbReference>
<dbReference type="InterPro" id="IPR019576">
    <property type="entry name" value="Pyridoxamine_oxidase_dimer_C"/>
</dbReference>
<evidence type="ECO:0000256" key="2">
    <source>
        <dbReference type="ARBA" id="ARBA00003691"/>
    </source>
</evidence>
<dbReference type="Pfam" id="PF10590">
    <property type="entry name" value="PNP_phzG_C"/>
    <property type="match status" value="1"/>
</dbReference>
<dbReference type="Gene3D" id="2.30.110.10">
    <property type="entry name" value="Electron Transport, Fmn-binding Protein, Chain A"/>
    <property type="match status" value="1"/>
</dbReference>
<comment type="cofactor">
    <cofactor evidence="1">
        <name>FMN</name>
        <dbReference type="ChEBI" id="CHEBI:58210"/>
    </cofactor>
</comment>
<evidence type="ECO:0000259" key="13">
    <source>
        <dbReference type="Pfam" id="PF10590"/>
    </source>
</evidence>
<evidence type="ECO:0000313" key="14">
    <source>
        <dbReference type="Proteomes" id="UP000504635"/>
    </source>
</evidence>
<dbReference type="EC" id="1.4.3.5" evidence="7"/>
<comment type="similarity">
    <text evidence="5">Belongs to the pyridoxamine 5'-phosphate oxidase family.</text>
</comment>
<dbReference type="PIRSF" id="PIRSF000190">
    <property type="entry name" value="Pyd_amn-ph_oxd"/>
    <property type="match status" value="1"/>
</dbReference>
<dbReference type="NCBIfam" id="NF004231">
    <property type="entry name" value="PRK05679.1"/>
    <property type="match status" value="1"/>
</dbReference>
<name>A0A6J2YEC0_SITOR</name>
<feature type="domain" description="Pyridoxine 5'-phosphate oxidase dimerisation C-terminal" evidence="13">
    <location>
        <begin position="175"/>
        <end position="228"/>
    </location>
</feature>
<dbReference type="GO" id="GO:0004733">
    <property type="term" value="F:pyridoxamine phosphate oxidase activity"/>
    <property type="evidence" value="ECO:0007669"/>
    <property type="project" value="UniProtKB-EC"/>
</dbReference>
<dbReference type="Pfam" id="PF01243">
    <property type="entry name" value="PNPOx_N"/>
    <property type="match status" value="1"/>
</dbReference>
<dbReference type="InterPro" id="IPR000659">
    <property type="entry name" value="Pyridox_Oxase"/>
</dbReference>
<dbReference type="GO" id="GO:0008615">
    <property type="term" value="P:pyridoxine biosynthetic process"/>
    <property type="evidence" value="ECO:0007669"/>
    <property type="project" value="UniProtKB-KW"/>
</dbReference>
<proteinExistence type="inferred from homology"/>
<keyword evidence="14" id="KW-1185">Reference proteome</keyword>
<dbReference type="UniPathway" id="UPA01068">
    <property type="reaction ID" value="UER00304"/>
</dbReference>
<dbReference type="OrthoDB" id="303614at2759"/>
<evidence type="ECO:0000256" key="5">
    <source>
        <dbReference type="ARBA" id="ARBA00007301"/>
    </source>
</evidence>
<evidence type="ECO:0000259" key="12">
    <source>
        <dbReference type="Pfam" id="PF01243"/>
    </source>
</evidence>
<comment type="pathway">
    <text evidence="4">Cofactor metabolism; pyridoxal 5'-phosphate salvage; pyridoxal 5'-phosphate from pyridoxine 5'-phosphate: step 1/1.</text>
</comment>
<dbReference type="Proteomes" id="UP000504635">
    <property type="component" value="Unplaced"/>
</dbReference>
<protein>
    <recommendedName>
        <fullName evidence="7">pyridoxal 5'-phosphate synthase</fullName>
        <ecNumber evidence="7">1.4.3.5</ecNumber>
    </recommendedName>
</protein>
<dbReference type="PANTHER" id="PTHR10851:SF0">
    <property type="entry name" value="PYRIDOXINE-5'-PHOSPHATE OXIDASE"/>
    <property type="match status" value="1"/>
</dbReference>
<keyword evidence="10" id="KW-0560">Oxidoreductase</keyword>
<dbReference type="InterPro" id="IPR012349">
    <property type="entry name" value="Split_barrel_FMN-bd"/>
</dbReference>
<evidence type="ECO:0000256" key="9">
    <source>
        <dbReference type="ARBA" id="ARBA00022643"/>
    </source>
</evidence>
<dbReference type="PANTHER" id="PTHR10851">
    <property type="entry name" value="PYRIDOXINE-5-PHOSPHATE OXIDASE"/>
    <property type="match status" value="1"/>
</dbReference>
<comment type="function">
    <text evidence="2">Catalyzes the oxidation of either pyridoxine 5'-phosphate (PNP) or pyridoxamine 5'-phosphate (PMP) into pyridoxal 5'-phosphate (PLP).</text>
</comment>
<dbReference type="RefSeq" id="XP_030761711.1">
    <property type="nucleotide sequence ID" value="XM_030905851.1"/>
</dbReference>
<dbReference type="GeneID" id="115886611"/>
<keyword evidence="8" id="KW-0285">Flavoprotein</keyword>
<dbReference type="KEGG" id="soy:115886611"/>
<organism evidence="14 15">
    <name type="scientific">Sitophilus oryzae</name>
    <name type="common">Rice weevil</name>
    <name type="synonym">Curculio oryzae</name>
    <dbReference type="NCBI Taxonomy" id="7048"/>
    <lineage>
        <taxon>Eukaryota</taxon>
        <taxon>Metazoa</taxon>
        <taxon>Ecdysozoa</taxon>
        <taxon>Arthropoda</taxon>
        <taxon>Hexapoda</taxon>
        <taxon>Insecta</taxon>
        <taxon>Pterygota</taxon>
        <taxon>Neoptera</taxon>
        <taxon>Endopterygota</taxon>
        <taxon>Coleoptera</taxon>
        <taxon>Polyphaga</taxon>
        <taxon>Cucujiformia</taxon>
        <taxon>Curculionidae</taxon>
        <taxon>Dryophthorinae</taxon>
        <taxon>Sitophilus</taxon>
    </lineage>
</organism>
<dbReference type="FunFam" id="2.30.110.10:FF:000005">
    <property type="entry name" value="NAD(P)H-hydrate epimerase"/>
    <property type="match status" value="1"/>
</dbReference>
<dbReference type="AlphaFoldDB" id="A0A6J2YEC0"/>
<gene>
    <name evidence="15" type="primary">LOC115886611</name>
</gene>
<dbReference type="PROSITE" id="PS01064">
    <property type="entry name" value="PYRIDOX_OXIDASE"/>
    <property type="match status" value="1"/>
</dbReference>
<accession>A0A6J2YEC0</accession>
<evidence type="ECO:0000256" key="7">
    <source>
        <dbReference type="ARBA" id="ARBA00012801"/>
    </source>
</evidence>